<feature type="domain" description="Tr-type G" evidence="6">
    <location>
        <begin position="1"/>
        <end position="175"/>
    </location>
</feature>
<evidence type="ECO:0000256" key="4">
    <source>
        <dbReference type="ARBA" id="ARBA00022917"/>
    </source>
</evidence>
<dbReference type="Gene3D" id="1.10.10.2770">
    <property type="match status" value="1"/>
</dbReference>
<keyword evidence="2" id="KW-0963">Cytoplasm</keyword>
<dbReference type="GO" id="GO:0005525">
    <property type="term" value="F:GTP binding"/>
    <property type="evidence" value="ECO:0007669"/>
    <property type="project" value="UniProtKB-KW"/>
</dbReference>
<gene>
    <name evidence="7" type="ORF">SAMN05216421_0940</name>
</gene>
<dbReference type="NCBIfam" id="TIGR00475">
    <property type="entry name" value="selB"/>
    <property type="match status" value="1"/>
</dbReference>
<dbReference type="Gene3D" id="3.40.50.300">
    <property type="entry name" value="P-loop containing nucleotide triphosphate hydrolases"/>
    <property type="match status" value="1"/>
</dbReference>
<dbReference type="SUPFAM" id="SSF52540">
    <property type="entry name" value="P-loop containing nucleoside triphosphate hydrolases"/>
    <property type="match status" value="1"/>
</dbReference>
<dbReference type="InterPro" id="IPR015191">
    <property type="entry name" value="SelB_WHD4"/>
</dbReference>
<dbReference type="InterPro" id="IPR036388">
    <property type="entry name" value="WH-like_DNA-bd_sf"/>
</dbReference>
<dbReference type="Pfam" id="PF09107">
    <property type="entry name" value="WHD_3rd_SelB"/>
    <property type="match status" value="1"/>
</dbReference>
<dbReference type="PANTHER" id="PTHR43721:SF22">
    <property type="entry name" value="ELONGATION FACTOR TU, MITOCHONDRIAL"/>
    <property type="match status" value="1"/>
</dbReference>
<evidence type="ECO:0000256" key="1">
    <source>
        <dbReference type="ARBA" id="ARBA00004496"/>
    </source>
</evidence>
<keyword evidence="4" id="KW-0648">Protein biosynthesis</keyword>
<dbReference type="Pfam" id="PF25461">
    <property type="entry name" value="Beta-barrel_SelB"/>
    <property type="match status" value="1"/>
</dbReference>
<dbReference type="GO" id="GO:0001514">
    <property type="term" value="P:selenocysteine incorporation"/>
    <property type="evidence" value="ECO:0007669"/>
    <property type="project" value="InterPro"/>
</dbReference>
<dbReference type="GO" id="GO:0003924">
    <property type="term" value="F:GTPase activity"/>
    <property type="evidence" value="ECO:0007669"/>
    <property type="project" value="InterPro"/>
</dbReference>
<dbReference type="InterPro" id="IPR027417">
    <property type="entry name" value="P-loop_NTPase"/>
</dbReference>
<keyword evidence="8" id="KW-1185">Reference proteome</keyword>
<dbReference type="PANTHER" id="PTHR43721">
    <property type="entry name" value="ELONGATION FACTOR TU-RELATED"/>
    <property type="match status" value="1"/>
</dbReference>
<accession>A0A1H1PL82</accession>
<dbReference type="EMBL" id="LT629736">
    <property type="protein sequence ID" value="SDS11847.1"/>
    <property type="molecule type" value="Genomic_DNA"/>
</dbReference>
<dbReference type="AlphaFoldDB" id="A0A1H1PL82"/>
<dbReference type="SUPFAM" id="SSF50447">
    <property type="entry name" value="Translation proteins"/>
    <property type="match status" value="1"/>
</dbReference>
<dbReference type="InterPro" id="IPR004535">
    <property type="entry name" value="Transl_elong_SelB"/>
</dbReference>
<reference evidence="8" key="1">
    <citation type="submission" date="2016-10" db="EMBL/GenBank/DDBJ databases">
        <authorList>
            <person name="Varghese N."/>
            <person name="Submissions S."/>
        </authorList>
    </citation>
    <scope>NUCLEOTIDE SEQUENCE [LARGE SCALE GENOMIC DNA]</scope>
    <source>
        <strain evidence="8">NRRL B-51270</strain>
    </source>
</reference>
<dbReference type="CDD" id="cd04171">
    <property type="entry name" value="SelB"/>
    <property type="match status" value="1"/>
</dbReference>
<dbReference type="GO" id="GO:0005829">
    <property type="term" value="C:cytosol"/>
    <property type="evidence" value="ECO:0007669"/>
    <property type="project" value="TreeGrafter"/>
</dbReference>
<comment type="subcellular location">
    <subcellularLocation>
        <location evidence="1">Cytoplasm</location>
    </subcellularLocation>
</comment>
<keyword evidence="5" id="KW-0342">GTP-binding</keyword>
<dbReference type="SUPFAM" id="SSF46785">
    <property type="entry name" value="Winged helix' DNA-binding domain"/>
    <property type="match status" value="2"/>
</dbReference>
<evidence type="ECO:0000256" key="2">
    <source>
        <dbReference type="ARBA" id="ARBA00022490"/>
    </source>
</evidence>
<keyword evidence="3" id="KW-0547">Nucleotide-binding</keyword>
<dbReference type="InterPro" id="IPR050055">
    <property type="entry name" value="EF-Tu_GTPase"/>
</dbReference>
<protein>
    <submittedName>
        <fullName evidence="7">Selenocysteine-specific elongation factor</fullName>
    </submittedName>
</protein>
<evidence type="ECO:0000256" key="3">
    <source>
        <dbReference type="ARBA" id="ARBA00022741"/>
    </source>
</evidence>
<evidence type="ECO:0000313" key="7">
    <source>
        <dbReference type="EMBL" id="SDS11847.1"/>
    </source>
</evidence>
<dbReference type="GO" id="GO:0003746">
    <property type="term" value="F:translation elongation factor activity"/>
    <property type="evidence" value="ECO:0007669"/>
    <property type="project" value="UniProtKB-KW"/>
</dbReference>
<dbReference type="PRINTS" id="PR00315">
    <property type="entry name" value="ELONGATNFCT"/>
</dbReference>
<dbReference type="RefSeq" id="WP_093392062.1">
    <property type="nucleotide sequence ID" value="NZ_LT629736.1"/>
</dbReference>
<keyword evidence="7" id="KW-0251">Elongation factor</keyword>
<dbReference type="PROSITE" id="PS51722">
    <property type="entry name" value="G_TR_2"/>
    <property type="match status" value="1"/>
</dbReference>
<dbReference type="Pfam" id="PF09106">
    <property type="entry name" value="WHD_2nd_SelB"/>
    <property type="match status" value="1"/>
</dbReference>
<dbReference type="OrthoDB" id="9803139at2"/>
<dbReference type="GO" id="GO:0003723">
    <property type="term" value="F:RNA binding"/>
    <property type="evidence" value="ECO:0007669"/>
    <property type="project" value="InterPro"/>
</dbReference>
<dbReference type="InterPro" id="IPR036390">
    <property type="entry name" value="WH_DNA-bd_sf"/>
</dbReference>
<dbReference type="STRING" id="487184.SAMN05216421_0940"/>
<dbReference type="Gene3D" id="1.10.10.10">
    <property type="entry name" value="Winged helix-like DNA-binding domain superfamily/Winged helix DNA-binding domain"/>
    <property type="match status" value="1"/>
</dbReference>
<name>A0A1H1PL82_9GAMM</name>
<dbReference type="InterPro" id="IPR000795">
    <property type="entry name" value="T_Tr_GTP-bd_dom"/>
</dbReference>
<evidence type="ECO:0000259" key="6">
    <source>
        <dbReference type="PROSITE" id="PS51722"/>
    </source>
</evidence>
<evidence type="ECO:0000313" key="8">
    <source>
        <dbReference type="Proteomes" id="UP000243207"/>
    </source>
</evidence>
<dbReference type="Pfam" id="PF00009">
    <property type="entry name" value="GTP_EFTU"/>
    <property type="match status" value="1"/>
</dbReference>
<dbReference type="InterPro" id="IPR009000">
    <property type="entry name" value="Transl_B-barrel_sf"/>
</dbReference>
<proteinExistence type="predicted"/>
<dbReference type="SUPFAM" id="SSF50465">
    <property type="entry name" value="EF-Tu/eEF-1alpha/eIF2-gamma C-terminal domain"/>
    <property type="match status" value="1"/>
</dbReference>
<dbReference type="Proteomes" id="UP000243207">
    <property type="component" value="Chromosome I"/>
</dbReference>
<dbReference type="InterPro" id="IPR057335">
    <property type="entry name" value="Beta-barrel_SelB"/>
</dbReference>
<sequence length="630" mass="69016">MILATAGHVDHGKTALVRALTGQDTDRTEEERRRGLSIELGFAWLQTPDGSGIDIVDVPGHERFMRTLMAGVGAVDAVMLVVAADDGPMPQTLEHVELMRLLAVDMAIVVLTKVSRATADARDALRQDMRERLAEAGIETVHIAEVDSLSGLGIDHLRQMLFALGRCHHAAHTQLLPRFWIDRHFHRPGAAHVVTGTLYQGSVQPGQTLRLTPGGTTVRVRSIQRHGQPAASLAAGQRGALDLAGDLADGAYERGSQLLDDKAWLLTQRLDARMDRLTKHSARGDLQLHLGGGTVVARQVPLRGIEDGHPQGYSQWILAEPLACRSGDRFVIRNATTHRLVGSGIVVDPMAPSRGRQSAKRLVMLRALDNCDLPRTLQDRLEASEDGIDLADLRRGRHISEQAMDSLVASMLAAGQLYRRGNWACKTSQFAQCTQALIATVREFHAESPQLRGPTFAALARRLQIKLPSQLLSHAVRVALDDGSIVQTGPSLHWPDHQPRPSAATEELFARMQPLFEACEPRPPVIGELLDELELERGVLQTALDELSALGILVFVGRNRYLLPKLADQLYRSAQCMANQSADGGFTAAEFRDLTKIGRNHSIAVLEYFDRSGLTRLRLGRRWLAGPASP</sequence>
<dbReference type="InterPro" id="IPR009001">
    <property type="entry name" value="Transl_elong_EF1A/Init_IF2_C"/>
</dbReference>
<dbReference type="InterPro" id="IPR015190">
    <property type="entry name" value="Elong_fac_SelB-wing-hlx_typ-2"/>
</dbReference>
<evidence type="ECO:0000256" key="5">
    <source>
        <dbReference type="ARBA" id="ARBA00023134"/>
    </source>
</evidence>
<organism evidence="7 8">
    <name type="scientific">Halopseudomonas xinjiangensis</name>
    <dbReference type="NCBI Taxonomy" id="487184"/>
    <lineage>
        <taxon>Bacteria</taxon>
        <taxon>Pseudomonadati</taxon>
        <taxon>Pseudomonadota</taxon>
        <taxon>Gammaproteobacteria</taxon>
        <taxon>Pseudomonadales</taxon>
        <taxon>Pseudomonadaceae</taxon>
        <taxon>Halopseudomonas</taxon>
    </lineage>
</organism>
<dbReference type="Gene3D" id="2.40.30.10">
    <property type="entry name" value="Translation factors"/>
    <property type="match status" value="1"/>
</dbReference>